<dbReference type="AlphaFoldDB" id="A0A401TIJ8"/>
<feature type="region of interest" description="Disordered" evidence="1">
    <location>
        <begin position="11"/>
        <end position="56"/>
    </location>
</feature>
<evidence type="ECO:0000313" key="3">
    <source>
        <dbReference type="Proteomes" id="UP000287033"/>
    </source>
</evidence>
<reference evidence="2 3" key="1">
    <citation type="journal article" date="2018" name="Nat. Ecol. Evol.">
        <title>Shark genomes provide insights into elasmobranch evolution and the origin of vertebrates.</title>
        <authorList>
            <person name="Hara Y"/>
            <person name="Yamaguchi K"/>
            <person name="Onimaru K"/>
            <person name="Kadota M"/>
            <person name="Koyanagi M"/>
            <person name="Keeley SD"/>
            <person name="Tatsumi K"/>
            <person name="Tanaka K"/>
            <person name="Motone F"/>
            <person name="Kageyama Y"/>
            <person name="Nozu R"/>
            <person name="Adachi N"/>
            <person name="Nishimura O"/>
            <person name="Nakagawa R"/>
            <person name="Tanegashima C"/>
            <person name="Kiyatake I"/>
            <person name="Matsumoto R"/>
            <person name="Murakumo K"/>
            <person name="Nishida K"/>
            <person name="Terakita A"/>
            <person name="Kuratani S"/>
            <person name="Sato K"/>
            <person name="Hyodo S Kuraku.S."/>
        </authorList>
    </citation>
    <scope>NUCLEOTIDE SEQUENCE [LARGE SCALE GENOMIC DNA]</scope>
</reference>
<organism evidence="2 3">
    <name type="scientific">Chiloscyllium punctatum</name>
    <name type="common">Brownbanded bambooshark</name>
    <name type="synonym">Hemiscyllium punctatum</name>
    <dbReference type="NCBI Taxonomy" id="137246"/>
    <lineage>
        <taxon>Eukaryota</taxon>
        <taxon>Metazoa</taxon>
        <taxon>Chordata</taxon>
        <taxon>Craniata</taxon>
        <taxon>Vertebrata</taxon>
        <taxon>Chondrichthyes</taxon>
        <taxon>Elasmobranchii</taxon>
        <taxon>Galeomorphii</taxon>
        <taxon>Galeoidea</taxon>
        <taxon>Orectolobiformes</taxon>
        <taxon>Hemiscylliidae</taxon>
        <taxon>Chiloscyllium</taxon>
    </lineage>
</organism>
<gene>
    <name evidence="2" type="ORF">chiPu_0026735</name>
</gene>
<keyword evidence="3" id="KW-1185">Reference proteome</keyword>
<feature type="compositionally biased region" description="Basic and acidic residues" evidence="1">
    <location>
        <begin position="47"/>
        <end position="56"/>
    </location>
</feature>
<protein>
    <submittedName>
        <fullName evidence="2">Uncharacterized protein</fullName>
    </submittedName>
</protein>
<evidence type="ECO:0000256" key="1">
    <source>
        <dbReference type="SAM" id="MobiDB-lite"/>
    </source>
</evidence>
<feature type="compositionally biased region" description="Low complexity" evidence="1">
    <location>
        <begin position="28"/>
        <end position="38"/>
    </location>
</feature>
<accession>A0A401TIJ8</accession>
<name>A0A401TIJ8_CHIPU</name>
<evidence type="ECO:0000313" key="2">
    <source>
        <dbReference type="EMBL" id="GCC42472.1"/>
    </source>
</evidence>
<dbReference type="Proteomes" id="UP000287033">
    <property type="component" value="Unassembled WGS sequence"/>
</dbReference>
<dbReference type="EMBL" id="BEZZ01086313">
    <property type="protein sequence ID" value="GCC42472.1"/>
    <property type="molecule type" value="Genomic_DNA"/>
</dbReference>
<proteinExistence type="predicted"/>
<comment type="caution">
    <text evidence="2">The sequence shown here is derived from an EMBL/GenBank/DDBJ whole genome shotgun (WGS) entry which is preliminary data.</text>
</comment>
<sequence>MVCAPLLPSFSTGAGDARRGHQPHPDPAAADGAGEGAAVHPEGWEPDNWHRAGDGRAGEWAAGRRQLGLRKCPAPGFTPPPPLPFYLLRDRHPVYPTLPTPVTEPLLRGHVRCAGGAGGCIPASRFLQTSLG</sequence>